<gene>
    <name evidence="1" type="ORF">IWQ57_005362</name>
</gene>
<evidence type="ECO:0000313" key="1">
    <source>
        <dbReference type="EMBL" id="KAJ2763967.1"/>
    </source>
</evidence>
<keyword evidence="2" id="KW-1185">Reference proteome</keyword>
<evidence type="ECO:0000313" key="2">
    <source>
        <dbReference type="Proteomes" id="UP001140234"/>
    </source>
</evidence>
<dbReference type="EMBL" id="JANBUJ010002537">
    <property type="protein sequence ID" value="KAJ2763967.1"/>
    <property type="molecule type" value="Genomic_DNA"/>
</dbReference>
<reference evidence="1" key="1">
    <citation type="submission" date="2022-07" db="EMBL/GenBank/DDBJ databases">
        <title>Phylogenomic reconstructions and comparative analyses of Kickxellomycotina fungi.</title>
        <authorList>
            <person name="Reynolds N.K."/>
            <person name="Stajich J.E."/>
            <person name="Barry K."/>
            <person name="Grigoriev I.V."/>
            <person name="Crous P."/>
            <person name="Smith M.E."/>
        </authorList>
    </citation>
    <scope>NUCLEOTIDE SEQUENCE</scope>
    <source>
        <strain evidence="1">CBS 109366</strain>
    </source>
</reference>
<accession>A0ACC1JNF3</accession>
<feature type="non-terminal residue" evidence="1">
    <location>
        <position position="86"/>
    </location>
</feature>
<organism evidence="1 2">
    <name type="scientific">Coemansia nantahalensis</name>
    <dbReference type="NCBI Taxonomy" id="2789366"/>
    <lineage>
        <taxon>Eukaryota</taxon>
        <taxon>Fungi</taxon>
        <taxon>Fungi incertae sedis</taxon>
        <taxon>Zoopagomycota</taxon>
        <taxon>Kickxellomycotina</taxon>
        <taxon>Kickxellomycetes</taxon>
        <taxon>Kickxellales</taxon>
        <taxon>Kickxellaceae</taxon>
        <taxon>Coemansia</taxon>
    </lineage>
</organism>
<name>A0ACC1JNF3_9FUNG</name>
<proteinExistence type="predicted"/>
<sequence>MTDPGERRTPTGWLSVPNPLGLLDRTAKFVLTATHGSRTLLPTSDLAGEPGDTQVCGVEDTAGGAEWWGDPGDRHGARQQQRRQAA</sequence>
<dbReference type="Proteomes" id="UP001140234">
    <property type="component" value="Unassembled WGS sequence"/>
</dbReference>
<comment type="caution">
    <text evidence="1">The sequence shown here is derived from an EMBL/GenBank/DDBJ whole genome shotgun (WGS) entry which is preliminary data.</text>
</comment>
<protein>
    <submittedName>
        <fullName evidence="1">Uncharacterized protein</fullName>
    </submittedName>
</protein>